<dbReference type="Gene3D" id="3.40.1030.10">
    <property type="entry name" value="Nucleoside phosphorylase/phosphoribosyltransferase catalytic domain"/>
    <property type="match status" value="1"/>
</dbReference>
<keyword evidence="2 9" id="KW-0028">Amino-acid biosynthesis</keyword>
<evidence type="ECO:0000256" key="6">
    <source>
        <dbReference type="ARBA" id="ARBA00023141"/>
    </source>
</evidence>
<keyword evidence="5 9" id="KW-0822">Tryptophan biosynthesis</keyword>
<dbReference type="GO" id="GO:0000287">
    <property type="term" value="F:magnesium ion binding"/>
    <property type="evidence" value="ECO:0007669"/>
    <property type="project" value="UniProtKB-UniRule"/>
</dbReference>
<dbReference type="GO" id="GO:0000162">
    <property type="term" value="P:L-tryptophan biosynthetic process"/>
    <property type="evidence" value="ECO:0007669"/>
    <property type="project" value="UniProtKB-UniRule"/>
</dbReference>
<feature type="binding site" evidence="9">
    <location>
        <position position="121"/>
    </location>
    <ligand>
        <name>5-phospho-alpha-D-ribose 1-diphosphate</name>
        <dbReference type="ChEBI" id="CHEBI:58017"/>
    </ligand>
</feature>
<dbReference type="Pfam" id="PF00591">
    <property type="entry name" value="Glycos_transf_3"/>
    <property type="match status" value="1"/>
</dbReference>
<feature type="binding site" evidence="9">
    <location>
        <begin position="84"/>
        <end position="85"/>
    </location>
    <ligand>
        <name>5-phospho-alpha-D-ribose 1-diphosphate</name>
        <dbReference type="ChEBI" id="CHEBI:58017"/>
    </ligand>
</feature>
<dbReference type="InterPro" id="IPR005940">
    <property type="entry name" value="Anthranilate_Pribosyl_Tfrase"/>
</dbReference>
<dbReference type="SUPFAM" id="SSF52418">
    <property type="entry name" value="Nucleoside phosphorylase/phosphoribosyltransferase catalytic domain"/>
    <property type="match status" value="1"/>
</dbReference>
<keyword evidence="6 9" id="KW-0057">Aromatic amino acid biosynthesis</keyword>
<feature type="binding site" evidence="9">
    <location>
        <position position="81"/>
    </location>
    <ligand>
        <name>5-phospho-alpha-D-ribose 1-diphosphate</name>
        <dbReference type="ChEBI" id="CHEBI:58017"/>
    </ligand>
</feature>
<keyword evidence="9" id="KW-0479">Metal-binding</keyword>
<evidence type="ECO:0000256" key="2">
    <source>
        <dbReference type="ARBA" id="ARBA00022605"/>
    </source>
</evidence>
<comment type="caution">
    <text evidence="12">The sequence shown here is derived from an EMBL/GenBank/DDBJ whole genome shotgun (WGS) entry which is preliminary data.</text>
</comment>
<dbReference type="InterPro" id="IPR036320">
    <property type="entry name" value="Glycosyl_Trfase_fam3_N_dom_sf"/>
</dbReference>
<evidence type="ECO:0000256" key="4">
    <source>
        <dbReference type="ARBA" id="ARBA00022679"/>
    </source>
</evidence>
<dbReference type="AlphaFoldDB" id="A0A316D661"/>
<feature type="binding site" evidence="9">
    <location>
        <position position="112"/>
    </location>
    <ligand>
        <name>anthranilate</name>
        <dbReference type="ChEBI" id="CHEBI:16567"/>
        <label>1</label>
    </ligand>
</feature>
<dbReference type="Proteomes" id="UP000245634">
    <property type="component" value="Unassembled WGS sequence"/>
</dbReference>
<comment type="cofactor">
    <cofactor evidence="9">
        <name>Mg(2+)</name>
        <dbReference type="ChEBI" id="CHEBI:18420"/>
    </cofactor>
    <text evidence="9">Binds 2 magnesium ions per monomer.</text>
</comment>
<feature type="domain" description="Glycosyl transferase family 3 N-terminal" evidence="11">
    <location>
        <begin position="4"/>
        <end position="64"/>
    </location>
</feature>
<dbReference type="GO" id="GO:0005829">
    <property type="term" value="C:cytosol"/>
    <property type="evidence" value="ECO:0007669"/>
    <property type="project" value="TreeGrafter"/>
</dbReference>
<keyword evidence="13" id="KW-1185">Reference proteome</keyword>
<feature type="binding site" evidence="9">
    <location>
        <position position="226"/>
    </location>
    <ligand>
        <name>Mg(2+)</name>
        <dbReference type="ChEBI" id="CHEBI:18420"/>
        <label>2</label>
    </ligand>
</feature>
<accession>A0A316D661</accession>
<keyword evidence="4 9" id="KW-0808">Transferase</keyword>
<evidence type="ECO:0000259" key="10">
    <source>
        <dbReference type="Pfam" id="PF00591"/>
    </source>
</evidence>
<comment type="function">
    <text evidence="9">Catalyzes the transfer of the phosphoribosyl group of 5-phosphorylribose-1-pyrophosphate (PRPP) to anthranilate to yield N-(5'-phosphoribosyl)-anthranilate (PRA).</text>
</comment>
<feature type="binding site" evidence="9">
    <location>
        <position position="93"/>
    </location>
    <ligand>
        <name>Mg(2+)</name>
        <dbReference type="ChEBI" id="CHEBI:18420"/>
        <label>1</label>
    </ligand>
</feature>
<feature type="binding site" evidence="9">
    <location>
        <position position="81"/>
    </location>
    <ligand>
        <name>anthranilate</name>
        <dbReference type="ChEBI" id="CHEBI:16567"/>
        <label>1</label>
    </ligand>
</feature>
<dbReference type="Pfam" id="PF02885">
    <property type="entry name" value="Glycos_trans_3N"/>
    <property type="match status" value="1"/>
</dbReference>
<dbReference type="NCBIfam" id="TIGR01245">
    <property type="entry name" value="trpD"/>
    <property type="match status" value="1"/>
</dbReference>
<dbReference type="UniPathway" id="UPA00035">
    <property type="reaction ID" value="UER00041"/>
</dbReference>
<keyword evidence="3 9" id="KW-0328">Glycosyltransferase</keyword>
<reference evidence="12 13" key="1">
    <citation type="submission" date="2018-05" db="EMBL/GenBank/DDBJ databases">
        <title>Genomic Encyclopedia of Type Strains, Phase IV (KMG-IV): sequencing the most valuable type-strain genomes for metagenomic binning, comparative biology and taxonomic classification.</title>
        <authorList>
            <person name="Goeker M."/>
        </authorList>
    </citation>
    <scope>NUCLEOTIDE SEQUENCE [LARGE SCALE GENOMIC DNA]</scope>
    <source>
        <strain evidence="12 13">DSM 18773</strain>
    </source>
</reference>
<feature type="binding site" evidence="9">
    <location>
        <begin position="109"/>
        <end position="117"/>
    </location>
    <ligand>
        <name>5-phospho-alpha-D-ribose 1-diphosphate</name>
        <dbReference type="ChEBI" id="CHEBI:58017"/>
    </ligand>
</feature>
<feature type="binding site" evidence="9">
    <location>
        <position position="227"/>
    </location>
    <ligand>
        <name>Mg(2+)</name>
        <dbReference type="ChEBI" id="CHEBI:18420"/>
        <label>2</label>
    </ligand>
</feature>
<dbReference type="Gene3D" id="1.20.970.10">
    <property type="entry name" value="Transferase, Pyrimidine Nucleoside Phosphorylase, Chain C"/>
    <property type="match status" value="1"/>
</dbReference>
<organism evidence="12 13">
    <name type="scientific">Tumebacillus permanentifrigoris</name>
    <dbReference type="NCBI Taxonomy" id="378543"/>
    <lineage>
        <taxon>Bacteria</taxon>
        <taxon>Bacillati</taxon>
        <taxon>Bacillota</taxon>
        <taxon>Bacilli</taxon>
        <taxon>Bacillales</taxon>
        <taxon>Alicyclobacillaceae</taxon>
        <taxon>Tumebacillus</taxon>
    </lineage>
</organism>
<dbReference type="GO" id="GO:0004048">
    <property type="term" value="F:anthranilate phosphoribosyltransferase activity"/>
    <property type="evidence" value="ECO:0007669"/>
    <property type="project" value="UniProtKB-UniRule"/>
</dbReference>
<evidence type="ECO:0000259" key="11">
    <source>
        <dbReference type="Pfam" id="PF02885"/>
    </source>
</evidence>
<evidence type="ECO:0000256" key="7">
    <source>
        <dbReference type="ARBA" id="ARBA00052328"/>
    </source>
</evidence>
<name>A0A316D661_9BACL</name>
<evidence type="ECO:0000256" key="1">
    <source>
        <dbReference type="ARBA" id="ARBA00004907"/>
    </source>
</evidence>
<evidence type="ECO:0000256" key="9">
    <source>
        <dbReference type="HAMAP-Rule" id="MF_00211"/>
    </source>
</evidence>
<evidence type="ECO:0000256" key="3">
    <source>
        <dbReference type="ARBA" id="ARBA00022676"/>
    </source>
</evidence>
<sequence length="346" mass="36151">MEMKQALQTVINGGTLTSESAEVAMGQIMAGEATHAQIAGFLTALRMRGETVEEITGFARAMRRCSTKVECSLGGLVDTCGTGGDGAETFNISTTASFVAAAAGVPIAKHGNRAVSSKSGSADVLQALGVEIALTQEQAAYCLEQVGIAFLFAQSYHPAMKHAIGPRRELGFRTVFNVLGPLTNPAGAKRQVIGTFHPDLVDKMAQVLADLGTEHALVVHGHDGLDEITVTGPTKIAEVRDGRVERVYTLTPEEVGLCRHGIEELKGGDAVLNAEIAKGILSGALGAARDVVVFNAAATIYVAGLAGSIREGVQLAQDAIDSGRANAVLQNLIYTSQQLTQEKELA</sequence>
<evidence type="ECO:0000313" key="12">
    <source>
        <dbReference type="EMBL" id="PWK06614.1"/>
    </source>
</evidence>
<gene>
    <name evidence="9" type="primary">trpD</name>
    <name evidence="12" type="ORF">C7459_11937</name>
</gene>
<feature type="binding site" evidence="9">
    <location>
        <position position="227"/>
    </location>
    <ligand>
        <name>Mg(2+)</name>
        <dbReference type="ChEBI" id="CHEBI:18420"/>
        <label>1</label>
    </ligand>
</feature>
<dbReference type="InterPro" id="IPR017459">
    <property type="entry name" value="Glycosyl_Trfase_fam3_N_dom"/>
</dbReference>
<proteinExistence type="inferred from homology"/>
<comment type="subunit">
    <text evidence="9">Homodimer.</text>
</comment>
<feature type="domain" description="Glycosyl transferase family 3" evidence="10">
    <location>
        <begin position="75"/>
        <end position="325"/>
    </location>
</feature>
<comment type="pathway">
    <text evidence="1 9">Amino-acid biosynthesis; L-tryptophan biosynthesis; L-tryptophan from chorismate: step 2/5.</text>
</comment>
<comment type="caution">
    <text evidence="9">Lacks conserved residue(s) required for the propagation of feature annotation.</text>
</comment>
<feature type="binding site" evidence="9">
    <location>
        <begin position="91"/>
        <end position="94"/>
    </location>
    <ligand>
        <name>5-phospho-alpha-D-ribose 1-diphosphate</name>
        <dbReference type="ChEBI" id="CHEBI:58017"/>
    </ligand>
</feature>
<comment type="similarity">
    <text evidence="9">Belongs to the anthranilate phosphoribosyltransferase family.</text>
</comment>
<feature type="binding site" evidence="9">
    <location>
        <position position="167"/>
    </location>
    <ligand>
        <name>anthranilate</name>
        <dbReference type="ChEBI" id="CHEBI:16567"/>
        <label>2</label>
    </ligand>
</feature>
<dbReference type="EMBL" id="QGGL01000019">
    <property type="protein sequence ID" value="PWK06614.1"/>
    <property type="molecule type" value="Genomic_DNA"/>
</dbReference>
<comment type="similarity">
    <text evidence="8">In the C-terminal section; belongs to the anthranilate phosphoribosyltransferase family.</text>
</comment>
<protein>
    <recommendedName>
        <fullName evidence="9">Anthranilate phosphoribosyltransferase</fullName>
        <ecNumber evidence="9">2.4.2.18</ecNumber>
    </recommendedName>
</protein>
<dbReference type="FunFam" id="3.40.1030.10:FF:000002">
    <property type="entry name" value="Anthranilate phosphoribosyltransferase"/>
    <property type="match status" value="1"/>
</dbReference>
<dbReference type="SUPFAM" id="SSF47648">
    <property type="entry name" value="Nucleoside phosphorylase/phosphoribosyltransferase N-terminal domain"/>
    <property type="match status" value="1"/>
</dbReference>
<evidence type="ECO:0000313" key="13">
    <source>
        <dbReference type="Proteomes" id="UP000245634"/>
    </source>
</evidence>
<dbReference type="PANTHER" id="PTHR43285">
    <property type="entry name" value="ANTHRANILATE PHOSPHORIBOSYLTRANSFERASE"/>
    <property type="match status" value="1"/>
</dbReference>
<dbReference type="InterPro" id="IPR035902">
    <property type="entry name" value="Nuc_phospho_transferase"/>
</dbReference>
<evidence type="ECO:0000256" key="5">
    <source>
        <dbReference type="ARBA" id="ARBA00022822"/>
    </source>
</evidence>
<dbReference type="InterPro" id="IPR000312">
    <property type="entry name" value="Glycosyl_Trfase_fam3"/>
</dbReference>
<feature type="binding site" evidence="9">
    <location>
        <position position="89"/>
    </location>
    <ligand>
        <name>5-phospho-alpha-D-ribose 1-diphosphate</name>
        <dbReference type="ChEBI" id="CHEBI:58017"/>
    </ligand>
</feature>
<keyword evidence="9" id="KW-0460">Magnesium</keyword>
<comment type="catalytic activity">
    <reaction evidence="7 9">
        <text>N-(5-phospho-beta-D-ribosyl)anthranilate + diphosphate = 5-phospho-alpha-D-ribose 1-diphosphate + anthranilate</text>
        <dbReference type="Rhea" id="RHEA:11768"/>
        <dbReference type="ChEBI" id="CHEBI:16567"/>
        <dbReference type="ChEBI" id="CHEBI:18277"/>
        <dbReference type="ChEBI" id="CHEBI:33019"/>
        <dbReference type="ChEBI" id="CHEBI:58017"/>
        <dbReference type="EC" id="2.4.2.18"/>
    </reaction>
</comment>
<dbReference type="HAMAP" id="MF_00211">
    <property type="entry name" value="TrpD"/>
    <property type="match status" value="1"/>
</dbReference>
<evidence type="ECO:0000256" key="8">
    <source>
        <dbReference type="ARBA" id="ARBA00061188"/>
    </source>
</evidence>
<dbReference type="EC" id="2.4.2.18" evidence="9"/>
<dbReference type="PANTHER" id="PTHR43285:SF2">
    <property type="entry name" value="ANTHRANILATE PHOSPHORIBOSYLTRANSFERASE"/>
    <property type="match status" value="1"/>
</dbReference>